<organism evidence="6 7">
    <name type="scientific">candidate division KD3-62 bacterium DG_56</name>
    <dbReference type="NCBI Taxonomy" id="1704032"/>
    <lineage>
        <taxon>Bacteria</taxon>
        <taxon>candidate division KD3-62</taxon>
    </lineage>
</organism>
<dbReference type="InterPro" id="IPR015422">
    <property type="entry name" value="PyrdxlP-dep_Trfase_small"/>
</dbReference>
<dbReference type="SUPFAM" id="SSF53383">
    <property type="entry name" value="PLP-dependent transferases"/>
    <property type="match status" value="1"/>
</dbReference>
<evidence type="ECO:0000313" key="6">
    <source>
        <dbReference type="EMBL" id="KPJ64039.1"/>
    </source>
</evidence>
<feature type="active site" description="Proton acceptor" evidence="3">
    <location>
        <position position="187"/>
    </location>
</feature>
<proteinExistence type="inferred from homology"/>
<dbReference type="InterPro" id="IPR015421">
    <property type="entry name" value="PyrdxlP-dep_Trfase_major"/>
</dbReference>
<gene>
    <name evidence="6" type="ORF">AMK68_02520</name>
</gene>
<dbReference type="FunFam" id="3.40.640.10:FF:000089">
    <property type="entry name" value="Aminotransferase, DegT/DnrJ/EryC1/StrS family"/>
    <property type="match status" value="1"/>
</dbReference>
<protein>
    <recommendedName>
        <fullName evidence="8">Erythromycin biosynthesis sensory transduction protein eryC1</fullName>
    </recommendedName>
</protein>
<dbReference type="Pfam" id="PF01041">
    <property type="entry name" value="DegT_DnrJ_EryC1"/>
    <property type="match status" value="1"/>
</dbReference>
<dbReference type="Gene3D" id="3.90.1150.10">
    <property type="entry name" value="Aspartate Aminotransferase, domain 1"/>
    <property type="match status" value="1"/>
</dbReference>
<dbReference type="GO" id="GO:0030170">
    <property type="term" value="F:pyridoxal phosphate binding"/>
    <property type="evidence" value="ECO:0007669"/>
    <property type="project" value="UniProtKB-ARBA"/>
</dbReference>
<evidence type="ECO:0000256" key="1">
    <source>
        <dbReference type="ARBA" id="ARBA00022898"/>
    </source>
</evidence>
<evidence type="ECO:0000313" key="7">
    <source>
        <dbReference type="Proteomes" id="UP000052020"/>
    </source>
</evidence>
<dbReference type="PANTHER" id="PTHR30244:SF36">
    <property type="entry name" value="3-OXO-GLUCOSE-6-PHOSPHATE:GLUTAMATE AMINOTRANSFERASE"/>
    <property type="match status" value="1"/>
</dbReference>
<keyword evidence="1 4" id="KW-0663">Pyridoxal phosphate</keyword>
<dbReference type="Gene3D" id="3.40.640.10">
    <property type="entry name" value="Type I PLP-dependent aspartate aminotransferase-like (Major domain)"/>
    <property type="match status" value="1"/>
</dbReference>
<dbReference type="Proteomes" id="UP000052020">
    <property type="component" value="Unassembled WGS sequence"/>
</dbReference>
<comment type="similarity">
    <text evidence="2 5">Belongs to the DegT/DnrJ/EryC1 family.</text>
</comment>
<dbReference type="PANTHER" id="PTHR30244">
    <property type="entry name" value="TRANSAMINASE"/>
    <property type="match status" value="1"/>
</dbReference>
<accession>A0A0S7XNQ1</accession>
<dbReference type="GO" id="GO:0008483">
    <property type="term" value="F:transaminase activity"/>
    <property type="evidence" value="ECO:0007669"/>
    <property type="project" value="TreeGrafter"/>
</dbReference>
<dbReference type="InterPro" id="IPR000653">
    <property type="entry name" value="DegT/StrS_aminotransferase"/>
</dbReference>
<comment type="caution">
    <text evidence="6">The sequence shown here is derived from an EMBL/GenBank/DDBJ whole genome shotgun (WGS) entry which is preliminary data.</text>
</comment>
<dbReference type="PIRSF" id="PIRSF000390">
    <property type="entry name" value="PLP_StrS"/>
    <property type="match status" value="1"/>
</dbReference>
<dbReference type="AlphaFoldDB" id="A0A0S7XNQ1"/>
<evidence type="ECO:0000256" key="5">
    <source>
        <dbReference type="RuleBase" id="RU004508"/>
    </source>
</evidence>
<sequence length="372" mass="40370">MTRVPLVDLRPQHQALQDHLTAAFEQVLDSGVLILGDQVRCLEEELAGFCGTSHAVGVASGTDALRLTLEALNLRPGDEVIVPTFTFVATASTAVLAGATPVFADIEEATFCIDPESAAAKISPRTRAIVPVHLFGHPANMAALGALADRHQLVIIEDAAQALGAQYQGRPVGSLGRAGCLSFYPTKNLPACGDAGMVVTSDPELADRVRLVRACGDASVLGGPRYHYDRLGHNSRLDELQAALLRVKLGHLEEWNRRRSEHAEQYRALLSDLDVVLPGELADGRHAWAVFTIRSTRRDALRTALTEAGIGTSIYYPEPLHLQPAFRSLGYRQGDCRVAERMCGEVLSLPMFPDLSEEQIETVCRVIRQALK</sequence>
<dbReference type="GO" id="GO:0000271">
    <property type="term" value="P:polysaccharide biosynthetic process"/>
    <property type="evidence" value="ECO:0007669"/>
    <property type="project" value="TreeGrafter"/>
</dbReference>
<evidence type="ECO:0008006" key="8">
    <source>
        <dbReference type="Google" id="ProtNLM"/>
    </source>
</evidence>
<evidence type="ECO:0000256" key="2">
    <source>
        <dbReference type="ARBA" id="ARBA00037999"/>
    </source>
</evidence>
<dbReference type="InterPro" id="IPR015424">
    <property type="entry name" value="PyrdxlP-dep_Trfase"/>
</dbReference>
<reference evidence="6 7" key="1">
    <citation type="journal article" date="2015" name="Microbiome">
        <title>Genomic resolution of linkages in carbon, nitrogen, and sulfur cycling among widespread estuary sediment bacteria.</title>
        <authorList>
            <person name="Baker B.J."/>
            <person name="Lazar C.S."/>
            <person name="Teske A.P."/>
            <person name="Dick G.J."/>
        </authorList>
    </citation>
    <scope>NUCLEOTIDE SEQUENCE [LARGE SCALE GENOMIC DNA]</scope>
    <source>
        <strain evidence="6">DG_56</strain>
    </source>
</reference>
<dbReference type="EMBL" id="LIZY01000047">
    <property type="protein sequence ID" value="KPJ64039.1"/>
    <property type="molecule type" value="Genomic_DNA"/>
</dbReference>
<evidence type="ECO:0000256" key="3">
    <source>
        <dbReference type="PIRSR" id="PIRSR000390-1"/>
    </source>
</evidence>
<dbReference type="CDD" id="cd00616">
    <property type="entry name" value="AHBA_syn"/>
    <property type="match status" value="1"/>
</dbReference>
<evidence type="ECO:0000256" key="4">
    <source>
        <dbReference type="PIRSR" id="PIRSR000390-2"/>
    </source>
</evidence>
<name>A0A0S7XNQ1_9BACT</name>
<feature type="modified residue" description="N6-(pyridoxal phosphate)lysine" evidence="4">
    <location>
        <position position="187"/>
    </location>
</feature>